<reference evidence="1 2" key="1">
    <citation type="journal article" date="2015" name="Genome Announc.">
        <title>Expanding the biotechnology potential of lactobacilli through comparative genomics of 213 strains and associated genera.</title>
        <authorList>
            <person name="Sun Z."/>
            <person name="Harris H.M."/>
            <person name="McCann A."/>
            <person name="Guo C."/>
            <person name="Argimon S."/>
            <person name="Zhang W."/>
            <person name="Yang X."/>
            <person name="Jeffery I.B."/>
            <person name="Cooney J.C."/>
            <person name="Kagawa T.F."/>
            <person name="Liu W."/>
            <person name="Song Y."/>
            <person name="Salvetti E."/>
            <person name="Wrobel A."/>
            <person name="Rasinkangas P."/>
            <person name="Parkhill J."/>
            <person name="Rea M.C."/>
            <person name="O'Sullivan O."/>
            <person name="Ritari J."/>
            <person name="Douillard F.P."/>
            <person name="Paul Ross R."/>
            <person name="Yang R."/>
            <person name="Briner A.E."/>
            <person name="Felis G.E."/>
            <person name="de Vos W.M."/>
            <person name="Barrangou R."/>
            <person name="Klaenhammer T.R."/>
            <person name="Caufield P.W."/>
            <person name="Cui Y."/>
            <person name="Zhang H."/>
            <person name="O'Toole P.W."/>
        </authorList>
    </citation>
    <scope>NUCLEOTIDE SEQUENCE [LARGE SCALE GENOMIC DNA]</scope>
    <source>
        <strain evidence="1 2">DSM 14340</strain>
    </source>
</reference>
<evidence type="ECO:0000313" key="1">
    <source>
        <dbReference type="EMBL" id="KRL59175.1"/>
    </source>
</evidence>
<dbReference type="AlphaFoldDB" id="A0A0R1RQ32"/>
<dbReference type="Pfam" id="PF08282">
    <property type="entry name" value="Hydrolase_3"/>
    <property type="match status" value="1"/>
</dbReference>
<comment type="caution">
    <text evidence="1">The sequence shown here is derived from an EMBL/GenBank/DDBJ whole genome shotgun (WGS) entry which is preliminary data.</text>
</comment>
<protein>
    <submittedName>
        <fullName evidence="1">Uncharacterized protein</fullName>
    </submittedName>
</protein>
<name>A0A0R1RQ32_9LACO</name>
<evidence type="ECO:0000313" key="2">
    <source>
        <dbReference type="Proteomes" id="UP000051264"/>
    </source>
</evidence>
<dbReference type="SUPFAM" id="SSF56784">
    <property type="entry name" value="HAD-like"/>
    <property type="match status" value="1"/>
</dbReference>
<proteinExistence type="predicted"/>
<dbReference type="PATRIC" id="fig|1423747.3.peg.1830"/>
<dbReference type="InterPro" id="IPR036412">
    <property type="entry name" value="HAD-like_sf"/>
</dbReference>
<dbReference type="EMBL" id="AZEX01000054">
    <property type="protein sequence ID" value="KRL59175.1"/>
    <property type="molecule type" value="Genomic_DNA"/>
</dbReference>
<accession>A0A0R1RQ32</accession>
<dbReference type="InterPro" id="IPR023214">
    <property type="entry name" value="HAD_sf"/>
</dbReference>
<dbReference type="GO" id="GO:0016791">
    <property type="term" value="F:phosphatase activity"/>
    <property type="evidence" value="ECO:0007669"/>
    <property type="project" value="TreeGrafter"/>
</dbReference>
<gene>
    <name evidence="1" type="ORF">FC69_GL001801</name>
</gene>
<dbReference type="PANTHER" id="PTHR10000">
    <property type="entry name" value="PHOSPHOSERINE PHOSPHATASE"/>
    <property type="match status" value="1"/>
</dbReference>
<dbReference type="STRING" id="1423747.FC69_GL001801"/>
<dbReference type="PANTHER" id="PTHR10000:SF53">
    <property type="entry name" value="5-AMINO-6-(5-PHOSPHO-D-RIBITYLAMINO)URACIL PHOSPHATASE YBJI-RELATED"/>
    <property type="match status" value="1"/>
</dbReference>
<sequence length="75" mass="8322">MTGIQQLQTRYQIAADEIMTFGDNENDLGMLQMTPWGFAMPNASASIQQATRNIAIADYNHDGVLATIEAQLELY</sequence>
<dbReference type="eggNOG" id="COG0561">
    <property type="taxonomic scope" value="Bacteria"/>
</dbReference>
<dbReference type="GO" id="GO:0005829">
    <property type="term" value="C:cytosol"/>
    <property type="evidence" value="ECO:0007669"/>
    <property type="project" value="TreeGrafter"/>
</dbReference>
<dbReference type="Gene3D" id="3.40.50.1000">
    <property type="entry name" value="HAD superfamily/HAD-like"/>
    <property type="match status" value="1"/>
</dbReference>
<organism evidence="1 2">
    <name type="scientific">Latilactobacillus fuchuensis DSM 14340 = JCM 11249</name>
    <dbReference type="NCBI Taxonomy" id="1423747"/>
    <lineage>
        <taxon>Bacteria</taxon>
        <taxon>Bacillati</taxon>
        <taxon>Bacillota</taxon>
        <taxon>Bacilli</taxon>
        <taxon>Lactobacillales</taxon>
        <taxon>Lactobacillaceae</taxon>
        <taxon>Latilactobacillus</taxon>
    </lineage>
</organism>
<dbReference type="GO" id="GO:0000287">
    <property type="term" value="F:magnesium ion binding"/>
    <property type="evidence" value="ECO:0007669"/>
    <property type="project" value="TreeGrafter"/>
</dbReference>
<dbReference type="RefSeq" id="WP_235715812.1">
    <property type="nucleotide sequence ID" value="NZ_AZEX01000054.1"/>
</dbReference>
<dbReference type="Proteomes" id="UP000051264">
    <property type="component" value="Unassembled WGS sequence"/>
</dbReference>